<dbReference type="Proteomes" id="UP000241208">
    <property type="component" value="Unassembled WGS sequence"/>
</dbReference>
<dbReference type="InterPro" id="IPR029062">
    <property type="entry name" value="Class_I_gatase-like"/>
</dbReference>
<dbReference type="GO" id="GO:0019172">
    <property type="term" value="F:glyoxalase III activity"/>
    <property type="evidence" value="ECO:0007669"/>
    <property type="project" value="TreeGrafter"/>
</dbReference>
<keyword evidence="1" id="KW-0346">Stress response</keyword>
<keyword evidence="2" id="KW-0456">Lyase</keyword>
<gene>
    <name evidence="4" type="ORF">BUY34_05850</name>
</gene>
<proteinExistence type="inferred from homology"/>
<dbReference type="SUPFAM" id="SSF52317">
    <property type="entry name" value="Class I glutamine amidotransferase-like"/>
    <property type="match status" value="1"/>
</dbReference>
<dbReference type="InterPro" id="IPR050325">
    <property type="entry name" value="Prot/Nucl_acid_deglycase"/>
</dbReference>
<comment type="caution">
    <text evidence="4">The sequence shown here is derived from an EMBL/GenBank/DDBJ whole genome shotgun (WGS) entry which is preliminary data.</text>
</comment>
<comment type="similarity">
    <text evidence="3">Belongs to the peptidase C56 family. HSP31-like subfamily.</text>
</comment>
<dbReference type="Gene3D" id="3.40.50.880">
    <property type="match status" value="1"/>
</dbReference>
<reference evidence="4 5" key="1">
    <citation type="journal article" date="2016" name="Front. Microbiol.">
        <title>Comprehensive Phylogenetic Analysis of Bovine Non-aureus Staphylococci Species Based on Whole-Genome Sequencing.</title>
        <authorList>
            <person name="Naushad S."/>
            <person name="Barkema H.W."/>
            <person name="Luby C."/>
            <person name="Condas L.A."/>
            <person name="Nobrega D.B."/>
            <person name="Carson D.A."/>
            <person name="De Buck J."/>
        </authorList>
    </citation>
    <scope>NUCLEOTIDE SEQUENCE [LARGE SCALE GENOMIC DNA]</scope>
    <source>
        <strain evidence="4 5">SNUC 3829</strain>
    </source>
</reference>
<dbReference type="PANTHER" id="PTHR48094">
    <property type="entry name" value="PROTEIN/NUCLEIC ACID DEGLYCASE DJ-1-RELATED"/>
    <property type="match status" value="1"/>
</dbReference>
<dbReference type="AlphaFoldDB" id="A0A2T4LT31"/>
<evidence type="ECO:0000256" key="3">
    <source>
        <dbReference type="ARBA" id="ARBA00038493"/>
    </source>
</evidence>
<evidence type="ECO:0000313" key="4">
    <source>
        <dbReference type="EMBL" id="PTF66492.1"/>
    </source>
</evidence>
<protein>
    <recommendedName>
        <fullName evidence="6">DJ-1/PfpI domain-containing protein</fullName>
    </recommendedName>
</protein>
<organism evidence="4 5">
    <name type="scientific">Staphylococcus cohnii</name>
    <dbReference type="NCBI Taxonomy" id="29382"/>
    <lineage>
        <taxon>Bacteria</taxon>
        <taxon>Bacillati</taxon>
        <taxon>Bacillota</taxon>
        <taxon>Bacilli</taxon>
        <taxon>Bacillales</taxon>
        <taxon>Staphylococcaceae</taxon>
        <taxon>Staphylococcus</taxon>
        <taxon>Staphylococcus cohnii species complex</taxon>
    </lineage>
</organism>
<dbReference type="PANTHER" id="PTHR48094:SF11">
    <property type="entry name" value="GLUTATHIONE-INDEPENDENT GLYOXALASE HSP31-RELATED"/>
    <property type="match status" value="1"/>
</dbReference>
<evidence type="ECO:0000313" key="5">
    <source>
        <dbReference type="Proteomes" id="UP000241208"/>
    </source>
</evidence>
<dbReference type="EMBL" id="PYZR01000049">
    <property type="protein sequence ID" value="PTF66492.1"/>
    <property type="molecule type" value="Genomic_DNA"/>
</dbReference>
<evidence type="ECO:0000256" key="1">
    <source>
        <dbReference type="ARBA" id="ARBA00023016"/>
    </source>
</evidence>
<dbReference type="GO" id="GO:0005737">
    <property type="term" value="C:cytoplasm"/>
    <property type="evidence" value="ECO:0007669"/>
    <property type="project" value="TreeGrafter"/>
</dbReference>
<dbReference type="GO" id="GO:0019243">
    <property type="term" value="P:methylglyoxal catabolic process to D-lactate via S-lactoyl-glutathione"/>
    <property type="evidence" value="ECO:0007669"/>
    <property type="project" value="TreeGrafter"/>
</dbReference>
<dbReference type="RefSeq" id="WP_107386148.1">
    <property type="nucleotide sequence ID" value="NZ_JBOBDY010000001.1"/>
</dbReference>
<sequence>MKKQALIVVSSANQLPLSEPKNTSVNIGFFLPELGKVLETFKDEYEFIFATPDGRKPTLDINGESLSMQAGEKLGYFSAKEMLSKNIYKYRENNKNLFDRRQKELNILYELMGKIPVSSNLPATNKEAADYRYRIIKEMEPLEERNFYSFKELIDKNRDPNNNFAFTNLDFVHLPGGHAPMVDFLDNPELGEILNILAENQILTSFICHAPIALTSTKYRIDENNQKYLYANSKYKNAKITTVPKTGELFMLSTGYPKVKNHKTRLTYYVDKKLESEGFNVETTKNFSKAHIVYDSNLNLLTGNGPQSIDIQTNKIKEILQKQI</sequence>
<evidence type="ECO:0008006" key="6">
    <source>
        <dbReference type="Google" id="ProtNLM"/>
    </source>
</evidence>
<evidence type="ECO:0000256" key="2">
    <source>
        <dbReference type="ARBA" id="ARBA00023239"/>
    </source>
</evidence>
<name>A0A2T4LT31_9STAP</name>
<accession>A0A2T4LT31</accession>